<evidence type="ECO:0000313" key="2">
    <source>
        <dbReference type="WBParaSite" id="PgR198_g002_t01"/>
    </source>
</evidence>
<dbReference type="AlphaFoldDB" id="A0A915CIT3"/>
<protein>
    <submittedName>
        <fullName evidence="2">Uncharacterized protein</fullName>
    </submittedName>
</protein>
<keyword evidence="1" id="KW-1185">Reference proteome</keyword>
<sequence length="63" mass="7497">MKRTVCATPRRRAATWSRRKTVEEYDIPEVLDLDAIWKIYMLHKSQCPLHSVPNPRTKNCRDN</sequence>
<organism evidence="1 2">
    <name type="scientific">Parascaris univalens</name>
    <name type="common">Nematode worm</name>
    <dbReference type="NCBI Taxonomy" id="6257"/>
    <lineage>
        <taxon>Eukaryota</taxon>
        <taxon>Metazoa</taxon>
        <taxon>Ecdysozoa</taxon>
        <taxon>Nematoda</taxon>
        <taxon>Chromadorea</taxon>
        <taxon>Rhabditida</taxon>
        <taxon>Spirurina</taxon>
        <taxon>Ascaridomorpha</taxon>
        <taxon>Ascaridoidea</taxon>
        <taxon>Ascarididae</taxon>
        <taxon>Parascaris</taxon>
    </lineage>
</organism>
<dbReference type="WBParaSite" id="PgR198_g002_t01">
    <property type="protein sequence ID" value="PgR198_g002_t01"/>
    <property type="gene ID" value="PgR198_g002"/>
</dbReference>
<name>A0A915CIT3_PARUN</name>
<reference evidence="2" key="1">
    <citation type="submission" date="2022-11" db="UniProtKB">
        <authorList>
            <consortium name="WormBaseParasite"/>
        </authorList>
    </citation>
    <scope>IDENTIFICATION</scope>
</reference>
<evidence type="ECO:0000313" key="1">
    <source>
        <dbReference type="Proteomes" id="UP000887569"/>
    </source>
</evidence>
<dbReference type="Proteomes" id="UP000887569">
    <property type="component" value="Unplaced"/>
</dbReference>
<proteinExistence type="predicted"/>
<accession>A0A915CIT3</accession>